<dbReference type="Pfam" id="PF02995">
    <property type="entry name" value="DUF229"/>
    <property type="match status" value="1"/>
</dbReference>
<organism evidence="2 3">
    <name type="scientific">Phyllotreta striolata</name>
    <name type="common">Striped flea beetle</name>
    <name type="synonym">Crioceris striolata</name>
    <dbReference type="NCBI Taxonomy" id="444603"/>
    <lineage>
        <taxon>Eukaryota</taxon>
        <taxon>Metazoa</taxon>
        <taxon>Ecdysozoa</taxon>
        <taxon>Arthropoda</taxon>
        <taxon>Hexapoda</taxon>
        <taxon>Insecta</taxon>
        <taxon>Pterygota</taxon>
        <taxon>Neoptera</taxon>
        <taxon>Endopterygota</taxon>
        <taxon>Coleoptera</taxon>
        <taxon>Polyphaga</taxon>
        <taxon>Cucujiformia</taxon>
        <taxon>Chrysomeloidea</taxon>
        <taxon>Chrysomelidae</taxon>
        <taxon>Galerucinae</taxon>
        <taxon>Alticini</taxon>
        <taxon>Phyllotreta</taxon>
    </lineage>
</organism>
<name>A0A9N9TNV0_PHYSR</name>
<reference evidence="2" key="1">
    <citation type="submission" date="2022-01" db="EMBL/GenBank/DDBJ databases">
        <authorList>
            <person name="King R."/>
        </authorList>
    </citation>
    <scope>NUCLEOTIDE SEQUENCE</scope>
</reference>
<feature type="transmembrane region" description="Helical" evidence="1">
    <location>
        <begin position="30"/>
        <end position="47"/>
    </location>
</feature>
<protein>
    <submittedName>
        <fullName evidence="2">Uncharacterized protein</fullName>
    </submittedName>
</protein>
<dbReference type="InterPro" id="IPR004245">
    <property type="entry name" value="DUF229"/>
</dbReference>
<dbReference type="PANTHER" id="PTHR10974">
    <property type="entry name" value="FI08016P-RELATED"/>
    <property type="match status" value="1"/>
</dbReference>
<keyword evidence="1" id="KW-1133">Transmembrane helix</keyword>
<dbReference type="AlphaFoldDB" id="A0A9N9TNV0"/>
<dbReference type="Gene3D" id="3.40.720.10">
    <property type="entry name" value="Alkaline Phosphatase, subunit A"/>
    <property type="match status" value="1"/>
</dbReference>
<dbReference type="CDD" id="cd16021">
    <property type="entry name" value="ALP_like"/>
    <property type="match status" value="1"/>
</dbReference>
<proteinExistence type="predicted"/>
<keyword evidence="1" id="KW-0472">Membrane</keyword>
<dbReference type="PANTHER" id="PTHR10974:SF9">
    <property type="entry name" value="DUF229 DOMAIN CONTAINING PROTEIN-RELATED"/>
    <property type="match status" value="1"/>
</dbReference>
<dbReference type="GO" id="GO:0005615">
    <property type="term" value="C:extracellular space"/>
    <property type="evidence" value="ECO:0007669"/>
    <property type="project" value="TreeGrafter"/>
</dbReference>
<gene>
    <name evidence="2" type="ORF">PHYEVI_LOCUS6568</name>
</gene>
<dbReference type="SUPFAM" id="SSF53649">
    <property type="entry name" value="Alkaline phosphatase-like"/>
    <property type="match status" value="1"/>
</dbReference>
<dbReference type="InterPro" id="IPR017850">
    <property type="entry name" value="Alkaline_phosphatase_core_sf"/>
</dbReference>
<sequence>MKIKFRISDFLVHALKRHNQRIFQKFRRSFKTYTCLILVTGMLLYFYNFQLQETDSLRAPEGALRVNKPINYLINTSTCQIPNDDPFNDDVMPFLKVEERSECSKYGLLSYIDKKNGVATLNVNKSLLSTYSNMPITCCYSNITRTNYEFSPDNEIKLSSCVPFESVVLYYPYVQVNCYNVLKNVYTNVHATALYRPRKRENSENSKFSVLLLGIDSMSKSNLIRTMPKTFRYLEDNFYNLRGYTKIGENTLPNLMAILSGHNMDQLNSFCNDSVKFNNCKFIWDKFKALGYVTAYLEDEVEISTFNYNRAGFSEEPTDLYYRAYMIASEKLKLVLRYGLYYCTGPEVAGERVLNAAKDFAITFKDSPSFGLFWANSFSHNDINLPSTMDESMLNMLTDPELLRAMDNTILILFSDHGFRFGDIRYTHSGWLEERLPFIYFHLPEKFKRIHRDKFDNFMTNTRRLTVPYDVFNTLQDILRMGNPSYVVQPSEGCISCQSLFAEVPENRTCNDAQLSKHWCTCKGHVYIDPNSPQVRSLGDRVVNKINDRIANSSEGYLCSTYSFRRFIASGISKPYVNSKNQSVNYYLLMIETNPRAMFEATIEVSVESNDIVEVFGLGRIDWYKPVTWCIRKSHIKGLCYCPWSSVFGYVKNVLFNIT</sequence>
<accession>A0A9N9TNV0</accession>
<evidence type="ECO:0000256" key="1">
    <source>
        <dbReference type="SAM" id="Phobius"/>
    </source>
</evidence>
<dbReference type="OrthoDB" id="413313at2759"/>
<evidence type="ECO:0000313" key="2">
    <source>
        <dbReference type="EMBL" id="CAG9860212.1"/>
    </source>
</evidence>
<evidence type="ECO:0000313" key="3">
    <source>
        <dbReference type="Proteomes" id="UP001153712"/>
    </source>
</evidence>
<dbReference type="FunFam" id="3.40.720.10:FF:000017">
    <property type="entry name" value="Predicted protein"/>
    <property type="match status" value="1"/>
</dbReference>
<keyword evidence="1" id="KW-0812">Transmembrane</keyword>
<keyword evidence="3" id="KW-1185">Reference proteome</keyword>
<dbReference type="EMBL" id="OU900096">
    <property type="protein sequence ID" value="CAG9860212.1"/>
    <property type="molecule type" value="Genomic_DNA"/>
</dbReference>
<dbReference type="Proteomes" id="UP001153712">
    <property type="component" value="Chromosome 3"/>
</dbReference>